<dbReference type="InterPro" id="IPR029063">
    <property type="entry name" value="SAM-dependent_MTases_sf"/>
</dbReference>
<keyword evidence="4" id="KW-0408">Iron</keyword>
<name>A0ABM1EDU2_PRICU</name>
<evidence type="ECO:0000256" key="7">
    <source>
        <dbReference type="ARBA" id="ARBA00045681"/>
    </source>
</evidence>
<organism evidence="9 10">
    <name type="scientific">Priapulus caudatus</name>
    <name type="common">Priapulid worm</name>
    <dbReference type="NCBI Taxonomy" id="37621"/>
    <lineage>
        <taxon>Eukaryota</taxon>
        <taxon>Metazoa</taxon>
        <taxon>Ecdysozoa</taxon>
        <taxon>Scalidophora</taxon>
        <taxon>Priapulida</taxon>
        <taxon>Priapulimorpha</taxon>
        <taxon>Priapulimorphida</taxon>
        <taxon>Priapulidae</taxon>
        <taxon>Priapulus</taxon>
    </lineage>
</organism>
<dbReference type="RefSeq" id="XP_014670363.1">
    <property type="nucleotide sequence ID" value="XM_014814877.1"/>
</dbReference>
<comment type="subcellular location">
    <subcellularLocation>
        <location evidence="1">Mitochondrion</location>
    </subcellularLocation>
</comment>
<evidence type="ECO:0000256" key="3">
    <source>
        <dbReference type="ARBA" id="ARBA00022946"/>
    </source>
</evidence>
<evidence type="ECO:0000256" key="6">
    <source>
        <dbReference type="ARBA" id="ARBA00023128"/>
    </source>
</evidence>
<dbReference type="Proteomes" id="UP000695022">
    <property type="component" value="Unplaced"/>
</dbReference>
<dbReference type="PANTHER" id="PTHR13184">
    <property type="entry name" value="37S RIBOSOMAL PROTEIN S22"/>
    <property type="match status" value="1"/>
</dbReference>
<evidence type="ECO:0000256" key="8">
    <source>
        <dbReference type="SAM" id="MobiDB-lite"/>
    </source>
</evidence>
<sequence length="535" mass="60653">MSAPTKVYLFCVNSMHYCRLRKLQRKSKIFFKGIARHFSATSQELGAVVLTLDSAAQEHMVYGQSGMLNSHPGQMRVKRVSVPTRLEKACVAIVNKYGIGNIMKEAEGLARYLHGRHAPVEEMELRQKAKEAEFKVRTQDGIDLYHLNPEEKRLVESQRKGKILNILRQSLYHWEPIEYDAYKGILYMLSRLVPEYAMLTSIFSEIQRRDSSFSPKTLFDFGSGIGSVAWAANAAWPHQIEEHFCVDRSADMNMLARLLMQGGMEDRPECFKGTFFRQVLPTSTSEKYDLVVSAFSLLELPSRKDRLEVIDLLWKKCNNYLVLAENGTDAGYKIILEARDHILKHSHLSRTDDISQLNNEQPIISNSETYHPSNASQIGHVFSPCPHDVTCPRSIDGTNTPCNFEVPYQPLSLFKRDAEIGRDMVRFSYVVLTKGARVQETWPRIVRPSIVRHRHVHCNLCTASGQLRRVTITAGKHKHLYRCAKKSDWGDSLPVKLAIAHDGNHTTVDDINNTKTDRPAAADLANDTGRGGEQS</sequence>
<dbReference type="SUPFAM" id="SSF53335">
    <property type="entry name" value="S-adenosyl-L-methionine-dependent methyltransferases"/>
    <property type="match status" value="1"/>
</dbReference>
<dbReference type="Pfam" id="PF09243">
    <property type="entry name" value="Rsm22"/>
    <property type="match status" value="2"/>
</dbReference>
<evidence type="ECO:0000256" key="1">
    <source>
        <dbReference type="ARBA" id="ARBA00004173"/>
    </source>
</evidence>
<proteinExistence type="predicted"/>
<keyword evidence="3" id="KW-0809">Transit peptide</keyword>
<comment type="function">
    <text evidence="7">Mitochondrial ribosome (mitoribosome) assembly factor. Binds at the interface of the head and body domains of the mitochondrial small ribosomal subunit (mt-SSU), occluding the mRNA channel and preventing compaction of the head domain towards the body. Probable inactive methyltransferase: retains the characteristic folding and ability to bind S-adenosyl-L-methionine, but it probably lost its methyltransferase activity.</text>
</comment>
<reference evidence="10" key="1">
    <citation type="submission" date="2025-08" db="UniProtKB">
        <authorList>
            <consortium name="RefSeq"/>
        </authorList>
    </citation>
    <scope>IDENTIFICATION</scope>
</reference>
<feature type="region of interest" description="Disordered" evidence="8">
    <location>
        <begin position="509"/>
        <end position="535"/>
    </location>
</feature>
<evidence type="ECO:0000313" key="10">
    <source>
        <dbReference type="RefSeq" id="XP_014670363.1"/>
    </source>
</evidence>
<gene>
    <name evidence="10" type="primary">LOC106811303</name>
</gene>
<accession>A0ABM1EDU2</accession>
<dbReference type="PANTHER" id="PTHR13184:SF5">
    <property type="entry name" value="METHYLTRANSFERASE-LIKE PROTEIN 17, MITOCHONDRIAL"/>
    <property type="match status" value="1"/>
</dbReference>
<evidence type="ECO:0000256" key="2">
    <source>
        <dbReference type="ARBA" id="ARBA00022723"/>
    </source>
</evidence>
<protein>
    <submittedName>
        <fullName evidence="10">Methyltransferase-like protein 17, mitochondrial</fullName>
    </submittedName>
</protein>
<dbReference type="Gene3D" id="3.40.50.150">
    <property type="entry name" value="Vaccinia Virus protein VP39"/>
    <property type="match status" value="1"/>
</dbReference>
<keyword evidence="9" id="KW-1185">Reference proteome</keyword>
<evidence type="ECO:0000256" key="4">
    <source>
        <dbReference type="ARBA" id="ARBA00023004"/>
    </source>
</evidence>
<keyword evidence="2" id="KW-0479">Metal-binding</keyword>
<keyword evidence="5" id="KW-0411">Iron-sulfur</keyword>
<dbReference type="GeneID" id="106811303"/>
<keyword evidence="6" id="KW-0496">Mitochondrion</keyword>
<evidence type="ECO:0000256" key="5">
    <source>
        <dbReference type="ARBA" id="ARBA00023014"/>
    </source>
</evidence>
<evidence type="ECO:0000313" key="9">
    <source>
        <dbReference type="Proteomes" id="UP000695022"/>
    </source>
</evidence>
<dbReference type="InterPro" id="IPR015324">
    <property type="entry name" value="Ribosomal_Rsm22-like"/>
</dbReference>
<dbReference type="InterPro" id="IPR052571">
    <property type="entry name" value="Mt_RNA_Methyltransferase"/>
</dbReference>